<accession>A0A3A1V0M4</accession>
<feature type="transmembrane region" description="Helical" evidence="2">
    <location>
        <begin position="677"/>
        <end position="699"/>
    </location>
</feature>
<dbReference type="InterPro" id="IPR029058">
    <property type="entry name" value="AB_hydrolase_fold"/>
</dbReference>
<dbReference type="PANTHER" id="PTHR22946:SF9">
    <property type="entry name" value="POLYKETIDE TRANSFERASE AF380"/>
    <property type="match status" value="1"/>
</dbReference>
<keyword evidence="4" id="KW-1185">Reference proteome</keyword>
<sequence>MHMKSSFLKKPQGLLALSLVLMILGSFAAGLFHASFYSVKVKEISFKGDHGNLNGLLYMPEGAGPDDPRPVIITTHGYLNTKEMQDAPAIEMSRRGYIVLALDQYDHGDSRWTGDIPVKDMFATFWIYSQFDAAKYMYQQPYTKKDENGNAYLAVSGHSMGGFSSLVAMYMDEMTALQTGHRMIHAGVAVGADFSYASAIAPQDQLQAAYGSRTVGVIAGKYDEFFFNKSDEEKSAKEKEVAGTVTRKDFAATASGKAFLGVPADQQAEAGTFYSVPSGDVLVEGNAVRASETGERIIYTPNQTHPWNHFSPEVTAHLIEFYDHAFTGVTSPNQTHVGLDSGNQIWWLKEAGNFIALIGFFLLFVPLVSLLIKVPFLNKAVSGTIATVSAPSNGKQKTVYWLAIVFSTLIPAILFPTLMDKDAAGLDTLSVISLILLGISVIGAMIGFITKKSSVGVGSVLLAVVSLVMWLVFHQADSIIQLGSFFNEPTTNQIVYWALVSALITMFVTLAFHYFSKKDAGTSFSSYGISLNVGTIVSSLIAAVAAVVIGYLILFALQAVFGTDFRIWVLAVRTFQVEHVITALRYIPFFFVYYFVSTVALNANTRGQKGGYLLAIILNIGGLVLWMAAQYGKNFITGVALYPGQALNAILLFALVPCLAVAAVYSRKVFEKTNNVWLAAFLNTILFTMITVANTALFWNLV</sequence>
<evidence type="ECO:0000313" key="3">
    <source>
        <dbReference type="EMBL" id="RIX51080.1"/>
    </source>
</evidence>
<protein>
    <submittedName>
        <fullName evidence="3">Uncharacterized protein</fullName>
    </submittedName>
</protein>
<dbReference type="PANTHER" id="PTHR22946">
    <property type="entry name" value="DIENELACTONE HYDROLASE DOMAIN-CONTAINING PROTEIN-RELATED"/>
    <property type="match status" value="1"/>
</dbReference>
<feature type="transmembrane region" description="Helical" evidence="2">
    <location>
        <begin position="641"/>
        <end position="665"/>
    </location>
</feature>
<dbReference type="Proteomes" id="UP000266482">
    <property type="component" value="Unassembled WGS sequence"/>
</dbReference>
<feature type="transmembrane region" description="Helical" evidence="2">
    <location>
        <begin position="494"/>
        <end position="515"/>
    </location>
</feature>
<reference evidence="3 4" key="1">
    <citation type="submission" date="2018-09" db="EMBL/GenBank/DDBJ databases">
        <title>Paenibacillus aracenensis nov. sp. isolated from a cave in southern Spain.</title>
        <authorList>
            <person name="Jurado V."/>
            <person name="Gutierrez-Patricio S."/>
            <person name="Gonzalez-Pimentel J.L."/>
            <person name="Miller A.Z."/>
            <person name="Laiz L."/>
            <person name="Saiz-Jimenez C."/>
        </authorList>
    </citation>
    <scope>NUCLEOTIDE SEQUENCE [LARGE SCALE GENOMIC DNA]</scope>
    <source>
        <strain evidence="3 4">DSM 22867</strain>
    </source>
</reference>
<feature type="transmembrane region" description="Helical" evidence="2">
    <location>
        <begin position="610"/>
        <end position="629"/>
    </location>
</feature>
<feature type="transmembrane region" description="Helical" evidence="2">
    <location>
        <begin position="581"/>
        <end position="603"/>
    </location>
</feature>
<dbReference type="Gene3D" id="3.40.50.1820">
    <property type="entry name" value="alpha/beta hydrolase"/>
    <property type="match status" value="1"/>
</dbReference>
<dbReference type="OrthoDB" id="9780269at2"/>
<keyword evidence="2" id="KW-1133">Transmembrane helix</keyword>
<dbReference type="InterPro" id="IPR050261">
    <property type="entry name" value="FrsA_esterase"/>
</dbReference>
<feature type="transmembrane region" description="Helical" evidence="2">
    <location>
        <begin position="456"/>
        <end position="474"/>
    </location>
</feature>
<dbReference type="EMBL" id="QXQA01000012">
    <property type="protein sequence ID" value="RIX51080.1"/>
    <property type="molecule type" value="Genomic_DNA"/>
</dbReference>
<keyword evidence="2" id="KW-0472">Membrane</keyword>
<evidence type="ECO:0000256" key="1">
    <source>
        <dbReference type="ARBA" id="ARBA00022801"/>
    </source>
</evidence>
<dbReference type="GO" id="GO:0052689">
    <property type="term" value="F:carboxylic ester hydrolase activity"/>
    <property type="evidence" value="ECO:0007669"/>
    <property type="project" value="UniProtKB-ARBA"/>
</dbReference>
<organism evidence="3 4">
    <name type="scientific">Paenibacillus nanensis</name>
    <dbReference type="NCBI Taxonomy" id="393251"/>
    <lineage>
        <taxon>Bacteria</taxon>
        <taxon>Bacillati</taxon>
        <taxon>Bacillota</taxon>
        <taxon>Bacilli</taxon>
        <taxon>Bacillales</taxon>
        <taxon>Paenibacillaceae</taxon>
        <taxon>Paenibacillus</taxon>
    </lineage>
</organism>
<gene>
    <name evidence="3" type="ORF">D3P08_17795</name>
</gene>
<keyword evidence="2" id="KW-0812">Transmembrane</keyword>
<proteinExistence type="predicted"/>
<feature type="transmembrane region" description="Helical" evidence="2">
    <location>
        <begin position="398"/>
        <end position="419"/>
    </location>
</feature>
<feature type="transmembrane region" description="Helical" evidence="2">
    <location>
        <begin position="431"/>
        <end position="449"/>
    </location>
</feature>
<feature type="transmembrane region" description="Helical" evidence="2">
    <location>
        <begin position="536"/>
        <end position="561"/>
    </location>
</feature>
<name>A0A3A1V0M4_9BACL</name>
<feature type="transmembrane region" description="Helical" evidence="2">
    <location>
        <begin position="354"/>
        <end position="377"/>
    </location>
</feature>
<dbReference type="SUPFAM" id="SSF53474">
    <property type="entry name" value="alpha/beta-Hydrolases"/>
    <property type="match status" value="1"/>
</dbReference>
<comment type="caution">
    <text evidence="3">The sequence shown here is derived from an EMBL/GenBank/DDBJ whole genome shotgun (WGS) entry which is preliminary data.</text>
</comment>
<evidence type="ECO:0000256" key="2">
    <source>
        <dbReference type="SAM" id="Phobius"/>
    </source>
</evidence>
<dbReference type="AlphaFoldDB" id="A0A3A1V0M4"/>
<evidence type="ECO:0000313" key="4">
    <source>
        <dbReference type="Proteomes" id="UP000266482"/>
    </source>
</evidence>
<keyword evidence="1" id="KW-0378">Hydrolase</keyword>